<comment type="cofactor">
    <cofactor evidence="5">
        <name>Zn(2+)</name>
        <dbReference type="ChEBI" id="CHEBI:29105"/>
    </cofactor>
    <text evidence="5">Binds 1 zinc ion per subunit.</text>
</comment>
<sequence length="72" mass="8128">MQRDPIVEKILENSKPRSYFLKVKCEKCGNTQIIFSAPSRIVRCLSCNEILAYPTGSKAKLNVKKGVVLRSE</sequence>
<keyword evidence="3 5" id="KW-0689">Ribosomal protein</keyword>
<keyword evidence="4 5" id="KW-0687">Ribonucleoprotein</keyword>
<feature type="binding site" evidence="5">
    <location>
        <position position="25"/>
    </location>
    <ligand>
        <name>Zn(2+)</name>
        <dbReference type="ChEBI" id="CHEBI:29105"/>
    </ligand>
</feature>
<evidence type="ECO:0000313" key="6">
    <source>
        <dbReference type="EMBL" id="RLG70218.1"/>
    </source>
</evidence>
<feature type="binding site" evidence="5">
    <location>
        <position position="47"/>
    </location>
    <ligand>
        <name>Zn(2+)</name>
        <dbReference type="ChEBI" id="CHEBI:29105"/>
    </ligand>
</feature>
<reference evidence="6 7" key="1">
    <citation type="submission" date="2018-06" db="EMBL/GenBank/DDBJ databases">
        <title>Extensive metabolic versatility and redundancy in microbially diverse, dynamic hydrothermal sediments.</title>
        <authorList>
            <person name="Dombrowski N."/>
            <person name="Teske A."/>
            <person name="Baker B.J."/>
        </authorList>
    </citation>
    <scope>NUCLEOTIDE SEQUENCE [LARGE SCALE GENOMIC DNA]</scope>
    <source>
        <strain evidence="6">B51_G17</strain>
    </source>
</reference>
<dbReference type="Pfam" id="PF01667">
    <property type="entry name" value="Ribosomal_S27e"/>
    <property type="match status" value="1"/>
</dbReference>
<name>A0A497JGL8_9ARCH</name>
<evidence type="ECO:0000256" key="3">
    <source>
        <dbReference type="ARBA" id="ARBA00022980"/>
    </source>
</evidence>
<feature type="zinc finger region" description="C4-type" evidence="5">
    <location>
        <begin position="25"/>
        <end position="47"/>
    </location>
</feature>
<dbReference type="Gene3D" id="2.20.25.100">
    <property type="entry name" value="Zn-binding ribosomal proteins"/>
    <property type="match status" value="1"/>
</dbReference>
<dbReference type="EMBL" id="QMWP01000074">
    <property type="protein sequence ID" value="RLG70218.1"/>
    <property type="molecule type" value="Genomic_DNA"/>
</dbReference>
<protein>
    <recommendedName>
        <fullName evidence="5">Small ribosomal subunit protein eS27</fullName>
    </recommendedName>
</protein>
<dbReference type="GO" id="GO:0006412">
    <property type="term" value="P:translation"/>
    <property type="evidence" value="ECO:0007669"/>
    <property type="project" value="UniProtKB-UniRule"/>
</dbReference>
<comment type="caution">
    <text evidence="6">The sequence shown here is derived from an EMBL/GenBank/DDBJ whole genome shotgun (WGS) entry which is preliminary data.</text>
</comment>
<dbReference type="GO" id="GO:1990904">
    <property type="term" value="C:ribonucleoprotein complex"/>
    <property type="evidence" value="ECO:0007669"/>
    <property type="project" value="UniProtKB-KW"/>
</dbReference>
<dbReference type="Proteomes" id="UP000278031">
    <property type="component" value="Unassembled WGS sequence"/>
</dbReference>
<keyword evidence="5" id="KW-0479">Metal-binding</keyword>
<keyword evidence="2 5" id="KW-0862">Zinc</keyword>
<dbReference type="NCBIfam" id="NF001629">
    <property type="entry name" value="PRK00415.1"/>
    <property type="match status" value="1"/>
</dbReference>
<dbReference type="GO" id="GO:0008270">
    <property type="term" value="F:zinc ion binding"/>
    <property type="evidence" value="ECO:0007669"/>
    <property type="project" value="UniProtKB-UniRule"/>
</dbReference>
<feature type="binding site" evidence="5">
    <location>
        <position position="28"/>
    </location>
    <ligand>
        <name>Zn(2+)</name>
        <dbReference type="ChEBI" id="CHEBI:29105"/>
    </ligand>
</feature>
<proteinExistence type="inferred from homology"/>
<evidence type="ECO:0000256" key="1">
    <source>
        <dbReference type="ARBA" id="ARBA00010919"/>
    </source>
</evidence>
<dbReference type="AlphaFoldDB" id="A0A497JGL8"/>
<accession>A0A497JGL8</accession>
<evidence type="ECO:0000313" key="7">
    <source>
        <dbReference type="Proteomes" id="UP000278031"/>
    </source>
</evidence>
<comment type="subunit">
    <text evidence="5">Part of the 30S ribosomal subunit.</text>
</comment>
<dbReference type="InterPro" id="IPR023407">
    <property type="entry name" value="Ribosomal_eS27_Zn-bd_dom_sf"/>
</dbReference>
<dbReference type="InterPro" id="IPR011332">
    <property type="entry name" value="Ribosomal_zn-bd"/>
</dbReference>
<dbReference type="GO" id="GO:0003735">
    <property type="term" value="F:structural constituent of ribosome"/>
    <property type="evidence" value="ECO:0007669"/>
    <property type="project" value="InterPro"/>
</dbReference>
<comment type="similarity">
    <text evidence="1 5">Belongs to the eukaryotic ribosomal protein eS27 family.</text>
</comment>
<evidence type="ECO:0000256" key="2">
    <source>
        <dbReference type="ARBA" id="ARBA00022833"/>
    </source>
</evidence>
<evidence type="ECO:0000256" key="4">
    <source>
        <dbReference type="ARBA" id="ARBA00023274"/>
    </source>
</evidence>
<evidence type="ECO:0000256" key="5">
    <source>
        <dbReference type="HAMAP-Rule" id="MF_00371"/>
    </source>
</evidence>
<dbReference type="InterPro" id="IPR000592">
    <property type="entry name" value="Ribosomal_eS27"/>
</dbReference>
<feature type="binding site" evidence="5">
    <location>
        <position position="44"/>
    </location>
    <ligand>
        <name>Zn(2+)</name>
        <dbReference type="ChEBI" id="CHEBI:29105"/>
    </ligand>
</feature>
<dbReference type="GO" id="GO:0005840">
    <property type="term" value="C:ribosome"/>
    <property type="evidence" value="ECO:0007669"/>
    <property type="project" value="UniProtKB-KW"/>
</dbReference>
<keyword evidence="5" id="KW-0863">Zinc-finger</keyword>
<gene>
    <name evidence="5" type="primary">rps27e</name>
    <name evidence="6" type="ORF">DRO04_02195</name>
</gene>
<organism evidence="6 7">
    <name type="scientific">Candidatus Iainarchaeum sp</name>
    <dbReference type="NCBI Taxonomy" id="3101447"/>
    <lineage>
        <taxon>Archaea</taxon>
        <taxon>Candidatus Iainarchaeota</taxon>
        <taxon>Candidatus Iainarchaeia</taxon>
        <taxon>Candidatus Iainarchaeales</taxon>
        <taxon>Candidatus Iainarchaeaceae</taxon>
        <taxon>Candidatus Iainarchaeum</taxon>
    </lineage>
</organism>
<dbReference type="SUPFAM" id="SSF57829">
    <property type="entry name" value="Zn-binding ribosomal proteins"/>
    <property type="match status" value="1"/>
</dbReference>
<dbReference type="PANTHER" id="PTHR11594">
    <property type="entry name" value="40S RIBOSOMAL PROTEIN S27"/>
    <property type="match status" value="1"/>
</dbReference>
<dbReference type="HAMAP" id="MF_00371">
    <property type="entry name" value="Ribosomal_eS27"/>
    <property type="match status" value="1"/>
</dbReference>